<dbReference type="EMBL" id="AYSV01000116">
    <property type="protein sequence ID" value="ETD67668.1"/>
    <property type="molecule type" value="Genomic_DNA"/>
</dbReference>
<dbReference type="OrthoDB" id="6297021at2"/>
<feature type="domain" description="Condensation" evidence="1">
    <location>
        <begin position="28"/>
        <end position="256"/>
    </location>
</feature>
<organism evidence="2 3">
    <name type="scientific">Pelistega indica</name>
    <dbReference type="NCBI Taxonomy" id="1414851"/>
    <lineage>
        <taxon>Bacteria</taxon>
        <taxon>Pseudomonadati</taxon>
        <taxon>Pseudomonadota</taxon>
        <taxon>Betaproteobacteria</taxon>
        <taxon>Burkholderiales</taxon>
        <taxon>Alcaligenaceae</taxon>
        <taxon>Pelistega</taxon>
    </lineage>
</organism>
<accession>V8FVD1</accession>
<dbReference type="RefSeq" id="WP_023952732.1">
    <property type="nucleotide sequence ID" value="NZ_AYSV01000116.1"/>
</dbReference>
<evidence type="ECO:0000313" key="3">
    <source>
        <dbReference type="Proteomes" id="UP000018766"/>
    </source>
</evidence>
<evidence type="ECO:0000259" key="1">
    <source>
        <dbReference type="Pfam" id="PF00668"/>
    </source>
</evidence>
<gene>
    <name evidence="2" type="ORF">V757_11060</name>
</gene>
<protein>
    <recommendedName>
        <fullName evidence="1">Condensation domain-containing protein</fullName>
    </recommendedName>
</protein>
<dbReference type="Gene3D" id="3.30.559.30">
    <property type="entry name" value="Nonribosomal peptide synthetase, condensation domain"/>
    <property type="match status" value="1"/>
</dbReference>
<dbReference type="SUPFAM" id="SSF52777">
    <property type="entry name" value="CoA-dependent acyltransferases"/>
    <property type="match status" value="2"/>
</dbReference>
<comment type="caution">
    <text evidence="2">The sequence shown here is derived from an EMBL/GenBank/DDBJ whole genome shotgun (WGS) entry which is preliminary data.</text>
</comment>
<reference evidence="2 3" key="1">
    <citation type="submission" date="2013-11" db="EMBL/GenBank/DDBJ databases">
        <title>Genomic analysis of Pelistega sp. HM-7.</title>
        <authorList>
            <person name="Kumbhare S.V."/>
            <person name="Shetty S.A."/>
            <person name="Sharma O."/>
            <person name="Dhotre D.P."/>
        </authorList>
    </citation>
    <scope>NUCLEOTIDE SEQUENCE [LARGE SCALE GENOMIC DNA]</scope>
    <source>
        <strain evidence="2 3">HM-7</strain>
    </source>
</reference>
<dbReference type="InterPro" id="IPR023213">
    <property type="entry name" value="CAT-like_dom_sf"/>
</dbReference>
<dbReference type="GO" id="GO:0003824">
    <property type="term" value="F:catalytic activity"/>
    <property type="evidence" value="ECO:0007669"/>
    <property type="project" value="InterPro"/>
</dbReference>
<evidence type="ECO:0000313" key="2">
    <source>
        <dbReference type="EMBL" id="ETD67668.1"/>
    </source>
</evidence>
<dbReference type="Pfam" id="PF00668">
    <property type="entry name" value="Condensation"/>
    <property type="match status" value="1"/>
</dbReference>
<name>V8FVD1_9BURK</name>
<dbReference type="AlphaFoldDB" id="V8FVD1"/>
<sequence length="407" mass="47297">MSKKEVVRQLTSLQMSYLLGRKSILPLSGVSMQEYREYYGRIDKSRLLSRIKDMVGYHECLRTYIDEENYEQYVVDEPVLNVDEIDLREGLGNEECFIQDFREKYSHEVLDLDKPLWNITLIQRSNGYTTIFIKFDALIVDGRSISILIKELFEDNFYIQDVDESEQKKLKNIEHIHRDKAYWANKFSDLRYSPIKWNLPIMEIKESRFKRKSLLINNSIEEINRFCSKNGLFVNSFLIAVIMEVLATWKNTEFICCALPVLPLYKTKLSNNSSFIVVNWEKETSGITLESIKGLQVEIMDRMEHLHFSGVELGRYLAHKNNIQVPLPIVITSGLSWISLSKDCGVLQISGLTQTPQIIMDIRFQAKEPEGCLNFDVDFVEQAIFDEDVVCLLNLIQEQLNTVITAS</sequence>
<proteinExistence type="predicted"/>
<dbReference type="Proteomes" id="UP000018766">
    <property type="component" value="Unassembled WGS sequence"/>
</dbReference>
<dbReference type="InterPro" id="IPR001242">
    <property type="entry name" value="Condensation_dom"/>
</dbReference>
<keyword evidence="3" id="KW-1185">Reference proteome</keyword>
<dbReference type="Gene3D" id="3.30.559.10">
    <property type="entry name" value="Chloramphenicol acetyltransferase-like domain"/>
    <property type="match status" value="1"/>
</dbReference>